<dbReference type="GO" id="GO:0005524">
    <property type="term" value="F:ATP binding"/>
    <property type="evidence" value="ECO:0007669"/>
    <property type="project" value="UniProtKB-KW"/>
</dbReference>
<protein>
    <recommendedName>
        <fullName evidence="3">histidine kinase</fullName>
        <ecNumber evidence="3">2.7.13.3</ecNumber>
    </recommendedName>
</protein>
<evidence type="ECO:0000259" key="15">
    <source>
        <dbReference type="PROSITE" id="PS50109"/>
    </source>
</evidence>
<keyword evidence="18" id="KW-1185">Reference proteome</keyword>
<evidence type="ECO:0000313" key="17">
    <source>
        <dbReference type="EMBL" id="SFL79318.1"/>
    </source>
</evidence>
<dbReference type="NCBIfam" id="NF008298">
    <property type="entry name" value="PRK11086.1"/>
    <property type="match status" value="1"/>
</dbReference>
<dbReference type="FunFam" id="1.10.287.130:FF:000011">
    <property type="entry name" value="Sensor histidine kinase DcuS"/>
    <property type="match status" value="1"/>
</dbReference>
<dbReference type="EMBL" id="FOTS01000018">
    <property type="protein sequence ID" value="SFL79318.1"/>
    <property type="molecule type" value="Genomic_DNA"/>
</dbReference>
<dbReference type="Pfam" id="PF02518">
    <property type="entry name" value="HATPase_c"/>
    <property type="match status" value="1"/>
</dbReference>
<dbReference type="Pfam" id="PF14689">
    <property type="entry name" value="SPOB_a"/>
    <property type="match status" value="1"/>
</dbReference>
<dbReference type="InterPro" id="IPR003594">
    <property type="entry name" value="HATPase_dom"/>
</dbReference>
<gene>
    <name evidence="17" type="ORF">SAMN04490355_101842</name>
</gene>
<dbReference type="GO" id="GO:0006355">
    <property type="term" value="P:regulation of DNA-templated transcription"/>
    <property type="evidence" value="ECO:0007669"/>
    <property type="project" value="InterPro"/>
</dbReference>
<dbReference type="OrthoDB" id="9792686at2"/>
<dbReference type="EC" id="2.7.13.3" evidence="3"/>
<dbReference type="InterPro" id="IPR000014">
    <property type="entry name" value="PAS"/>
</dbReference>
<keyword evidence="12" id="KW-0902">Two-component regulatory system</keyword>
<dbReference type="PROSITE" id="PS50112">
    <property type="entry name" value="PAS"/>
    <property type="match status" value="1"/>
</dbReference>
<dbReference type="InterPro" id="IPR013767">
    <property type="entry name" value="PAS_fold"/>
</dbReference>
<keyword evidence="6" id="KW-0808">Transferase</keyword>
<dbReference type="Pfam" id="PF00989">
    <property type="entry name" value="PAS"/>
    <property type="match status" value="1"/>
</dbReference>
<feature type="transmembrane region" description="Helical" evidence="14">
    <location>
        <begin position="174"/>
        <end position="193"/>
    </location>
</feature>
<evidence type="ECO:0000256" key="5">
    <source>
        <dbReference type="ARBA" id="ARBA00022553"/>
    </source>
</evidence>
<keyword evidence="4" id="KW-1003">Cell membrane</keyword>
<evidence type="ECO:0000256" key="14">
    <source>
        <dbReference type="SAM" id="Phobius"/>
    </source>
</evidence>
<comment type="catalytic activity">
    <reaction evidence="1">
        <text>ATP + protein L-histidine = ADP + protein N-phospho-L-histidine.</text>
        <dbReference type="EC" id="2.7.13.3"/>
    </reaction>
</comment>
<dbReference type="GO" id="GO:0000155">
    <property type="term" value="F:phosphorelay sensor kinase activity"/>
    <property type="evidence" value="ECO:0007669"/>
    <property type="project" value="InterPro"/>
</dbReference>
<dbReference type="Gene3D" id="3.30.565.10">
    <property type="entry name" value="Histidine kinase-like ATPase, C-terminal domain"/>
    <property type="match status" value="1"/>
</dbReference>
<evidence type="ECO:0000256" key="9">
    <source>
        <dbReference type="ARBA" id="ARBA00022777"/>
    </source>
</evidence>
<dbReference type="GO" id="GO:0005886">
    <property type="term" value="C:plasma membrane"/>
    <property type="evidence" value="ECO:0007669"/>
    <property type="project" value="UniProtKB-SubCell"/>
</dbReference>
<dbReference type="InterPro" id="IPR005467">
    <property type="entry name" value="His_kinase_dom"/>
</dbReference>
<keyword evidence="13 14" id="KW-0472">Membrane</keyword>
<keyword evidence="8" id="KW-0547">Nucleotide-binding</keyword>
<dbReference type="PROSITE" id="PS50109">
    <property type="entry name" value="HIS_KIN"/>
    <property type="match status" value="1"/>
</dbReference>
<evidence type="ECO:0000256" key="2">
    <source>
        <dbReference type="ARBA" id="ARBA00004651"/>
    </source>
</evidence>
<keyword evidence="9 17" id="KW-0418">Kinase</keyword>
<dbReference type="Gene3D" id="1.10.287.130">
    <property type="match status" value="1"/>
</dbReference>
<evidence type="ECO:0000256" key="4">
    <source>
        <dbReference type="ARBA" id="ARBA00022475"/>
    </source>
</evidence>
<evidence type="ECO:0000256" key="8">
    <source>
        <dbReference type="ARBA" id="ARBA00022741"/>
    </source>
</evidence>
<keyword evidence="5" id="KW-0597">Phosphoprotein</keyword>
<accession>A0A1I4KKN4</accession>
<evidence type="ECO:0000256" key="13">
    <source>
        <dbReference type="ARBA" id="ARBA00023136"/>
    </source>
</evidence>
<dbReference type="SMART" id="SM00387">
    <property type="entry name" value="HATPase_c"/>
    <property type="match status" value="1"/>
</dbReference>
<dbReference type="Proteomes" id="UP000199520">
    <property type="component" value="Unassembled WGS sequence"/>
</dbReference>
<name>A0A1I4KKN4_9FIRM</name>
<evidence type="ECO:0000256" key="10">
    <source>
        <dbReference type="ARBA" id="ARBA00022840"/>
    </source>
</evidence>
<dbReference type="InterPro" id="IPR004358">
    <property type="entry name" value="Sig_transdc_His_kin-like_C"/>
</dbReference>
<evidence type="ECO:0000256" key="6">
    <source>
        <dbReference type="ARBA" id="ARBA00022679"/>
    </source>
</evidence>
<dbReference type="InterPro" id="IPR029151">
    <property type="entry name" value="Sensor-like_sf"/>
</dbReference>
<dbReference type="AlphaFoldDB" id="A0A1I4KKN4"/>
<dbReference type="SUPFAM" id="SSF55890">
    <property type="entry name" value="Sporulation response regulatory protein Spo0B"/>
    <property type="match status" value="1"/>
</dbReference>
<dbReference type="SMART" id="SM00091">
    <property type="entry name" value="PAS"/>
    <property type="match status" value="1"/>
</dbReference>
<reference evidence="18" key="1">
    <citation type="submission" date="2016-10" db="EMBL/GenBank/DDBJ databases">
        <authorList>
            <person name="Varghese N."/>
            <person name="Submissions S."/>
        </authorList>
    </citation>
    <scope>NUCLEOTIDE SEQUENCE [LARGE SCALE GENOMIC DNA]</scope>
    <source>
        <strain evidence="18">DSM 13327</strain>
    </source>
</reference>
<dbReference type="Gene3D" id="3.30.450.20">
    <property type="entry name" value="PAS domain"/>
    <property type="match status" value="2"/>
</dbReference>
<dbReference type="SUPFAM" id="SSF55874">
    <property type="entry name" value="ATPase domain of HSP90 chaperone/DNA topoisomerase II/histidine kinase"/>
    <property type="match status" value="1"/>
</dbReference>
<dbReference type="STRING" id="1123291.SAMN04490355_101842"/>
<evidence type="ECO:0000256" key="1">
    <source>
        <dbReference type="ARBA" id="ARBA00000085"/>
    </source>
</evidence>
<keyword evidence="10" id="KW-0067">ATP-binding</keyword>
<dbReference type="SUPFAM" id="SSF103190">
    <property type="entry name" value="Sensory domain-like"/>
    <property type="match status" value="1"/>
</dbReference>
<proteinExistence type="predicted"/>
<sequence length="535" mass="58918">MFLHRNLKLQTKIMLLTFAVVAIALLITNILVSQNIEFDAQKATARKAASVAHLIVKSPLVVEGLVEEKNIEAMQKYANESGVAAEVEYIVILDMKGIRKSHPNFEKIGQKFVGGDEAEALAGKEYVSVAKGTLGDALRAFVPVFTPEGEQIGVVVVGVLMDNIKILEKETQKALFLAIVIGMIIGIIGAYFLSKNVKNILFGLEPEAIANRLEERNAMLQSVYEGILAVDSRGIITLVNAEAIRILGLTGKDDSPVGKSITSYVQNTNLLDVIDSGVAQVDQEQEFHGSPVIANCLPMIVNGKVVGAISTFRDKTEVKDLAEQLTGVQDYVDALRARAHEFMNQLHVILGLVKLKSYSQLASYINKIASEHEEEISFVTKRIREPLLAGFILSKLSLSREKNVIMNLAEETYVPKPWNNEVIHEMVTIIGNLIENAFDAVSSSPYKEIELHMYYDKETLSIHVSDTGEGILPEVSNTLFEKGISSKDGNRGFGLHLVQRSLERLKGTIEFESRPGEGTIFMVTIPYAVKEKEPP</sequence>
<dbReference type="InterPro" id="IPR016120">
    <property type="entry name" value="Sig_transdc_His_kin_SpoOB"/>
</dbReference>
<dbReference type="SUPFAM" id="SSF55785">
    <property type="entry name" value="PYP-like sensor domain (PAS domain)"/>
    <property type="match status" value="1"/>
</dbReference>
<dbReference type="InterPro" id="IPR033463">
    <property type="entry name" value="sCache_3"/>
</dbReference>
<dbReference type="Pfam" id="PF17203">
    <property type="entry name" value="sCache_3_2"/>
    <property type="match status" value="1"/>
</dbReference>
<evidence type="ECO:0000256" key="7">
    <source>
        <dbReference type="ARBA" id="ARBA00022692"/>
    </source>
</evidence>
<keyword evidence="11 14" id="KW-1133">Transmembrane helix</keyword>
<dbReference type="PANTHER" id="PTHR43547:SF10">
    <property type="entry name" value="SENSOR HISTIDINE KINASE DCUS"/>
    <property type="match status" value="1"/>
</dbReference>
<evidence type="ECO:0000313" key="18">
    <source>
        <dbReference type="Proteomes" id="UP000199520"/>
    </source>
</evidence>
<dbReference type="FunFam" id="3.30.450.20:FF:000018">
    <property type="entry name" value="Sensor histidine kinase DcuS"/>
    <property type="match status" value="1"/>
</dbReference>
<evidence type="ECO:0000256" key="11">
    <source>
        <dbReference type="ARBA" id="ARBA00022989"/>
    </source>
</evidence>
<dbReference type="CDD" id="cd00130">
    <property type="entry name" value="PAS"/>
    <property type="match status" value="1"/>
</dbReference>
<dbReference type="InterPro" id="IPR039506">
    <property type="entry name" value="SPOB_a"/>
</dbReference>
<dbReference type="InterPro" id="IPR035965">
    <property type="entry name" value="PAS-like_dom_sf"/>
</dbReference>
<evidence type="ECO:0000256" key="3">
    <source>
        <dbReference type="ARBA" id="ARBA00012438"/>
    </source>
</evidence>
<dbReference type="InterPro" id="IPR036890">
    <property type="entry name" value="HATPase_C_sf"/>
</dbReference>
<dbReference type="PANTHER" id="PTHR43547">
    <property type="entry name" value="TWO-COMPONENT HISTIDINE KINASE"/>
    <property type="match status" value="1"/>
</dbReference>
<comment type="subcellular location">
    <subcellularLocation>
        <location evidence="2">Cell membrane</location>
        <topology evidence="2">Multi-pass membrane protein</topology>
    </subcellularLocation>
</comment>
<organism evidence="17 18">
    <name type="scientific">Pelosinus propionicus DSM 13327</name>
    <dbReference type="NCBI Taxonomy" id="1123291"/>
    <lineage>
        <taxon>Bacteria</taxon>
        <taxon>Bacillati</taxon>
        <taxon>Bacillota</taxon>
        <taxon>Negativicutes</taxon>
        <taxon>Selenomonadales</taxon>
        <taxon>Sporomusaceae</taxon>
        <taxon>Pelosinus</taxon>
    </lineage>
</organism>
<evidence type="ECO:0000256" key="12">
    <source>
        <dbReference type="ARBA" id="ARBA00023012"/>
    </source>
</evidence>
<dbReference type="PRINTS" id="PR00344">
    <property type="entry name" value="BCTRLSENSOR"/>
</dbReference>
<keyword evidence="7 14" id="KW-0812">Transmembrane</keyword>
<feature type="domain" description="PAS" evidence="16">
    <location>
        <begin position="212"/>
        <end position="253"/>
    </location>
</feature>
<feature type="domain" description="Histidine kinase" evidence="15">
    <location>
        <begin position="425"/>
        <end position="529"/>
    </location>
</feature>
<evidence type="ECO:0000259" key="16">
    <source>
        <dbReference type="PROSITE" id="PS50112"/>
    </source>
</evidence>
<feature type="transmembrane region" description="Helical" evidence="14">
    <location>
        <begin position="13"/>
        <end position="32"/>
    </location>
</feature>